<reference evidence="1" key="1">
    <citation type="submission" date="2024-12" db="EMBL/GenBank/DDBJ databases">
        <title>Comparative genomics and development of molecular markers within Purpureocillium lilacinum and among Purpureocillium species.</title>
        <authorList>
            <person name="Yeh Z.-Y."/>
            <person name="Ni N.-T."/>
            <person name="Lo P.-H."/>
            <person name="Mushyakhwo K."/>
            <person name="Lin C.-F."/>
            <person name="Nai Y.-S."/>
        </authorList>
    </citation>
    <scope>NUCLEOTIDE SEQUENCE</scope>
    <source>
        <strain evidence="1">NCHU-NPUST-175</strain>
    </source>
</reference>
<proteinExistence type="predicted"/>
<protein>
    <submittedName>
        <fullName evidence="1">Uncharacterized protein</fullName>
    </submittedName>
</protein>
<accession>A0ACC4D7A1</accession>
<sequence>MMCILPVDSISWGARHAKDMEAILDALIRGGARVDEGLHEGRTMMHYINDRVLDNLSCAGLGIARDHLDMADTWTPTKAYFKKLLNIGAHVSASEADEAFRHWLARPALRSLYSNIVDHCKGSLSQPVIDEAFTRSIEDIDLKLWKAICEHLGPRPTHLNSSRRPLIGLSTPFGSKSATRCASMGSTGGYSRTRLALEEAHIFVEKGVKISVLDANGKMAVQYLRKEGLDFSTELRAYLMDERNRELNLF</sequence>
<evidence type="ECO:0000313" key="2">
    <source>
        <dbReference type="Proteomes" id="UP001638806"/>
    </source>
</evidence>
<keyword evidence="2" id="KW-1185">Reference proteome</keyword>
<organism evidence="1 2">
    <name type="scientific">Purpureocillium lilacinum</name>
    <name type="common">Paecilomyces lilacinus</name>
    <dbReference type="NCBI Taxonomy" id="33203"/>
    <lineage>
        <taxon>Eukaryota</taxon>
        <taxon>Fungi</taxon>
        <taxon>Dikarya</taxon>
        <taxon>Ascomycota</taxon>
        <taxon>Pezizomycotina</taxon>
        <taxon>Sordariomycetes</taxon>
        <taxon>Hypocreomycetidae</taxon>
        <taxon>Hypocreales</taxon>
        <taxon>Ophiocordycipitaceae</taxon>
        <taxon>Purpureocillium</taxon>
    </lineage>
</organism>
<dbReference type="Proteomes" id="UP001638806">
    <property type="component" value="Unassembled WGS sequence"/>
</dbReference>
<evidence type="ECO:0000313" key="1">
    <source>
        <dbReference type="EMBL" id="KAL3952200.1"/>
    </source>
</evidence>
<dbReference type="EMBL" id="JBGNUJ010000013">
    <property type="protein sequence ID" value="KAL3952200.1"/>
    <property type="molecule type" value="Genomic_DNA"/>
</dbReference>
<gene>
    <name evidence="1" type="ORF">ACCO45_013917</name>
</gene>
<comment type="caution">
    <text evidence="1">The sequence shown here is derived from an EMBL/GenBank/DDBJ whole genome shotgun (WGS) entry which is preliminary data.</text>
</comment>
<name>A0ACC4D7A1_PURLI</name>